<dbReference type="InterPro" id="IPR006842">
    <property type="entry name" value="Transposase_31"/>
</dbReference>
<dbReference type="InterPro" id="IPR051699">
    <property type="entry name" value="Rpn/YhgA-like_nuclease"/>
</dbReference>
<name>F8F3Z3_GRAC1</name>
<dbReference type="Proteomes" id="UP000000503">
    <property type="component" value="Chromosome"/>
</dbReference>
<dbReference type="RefSeq" id="WP_013969303.1">
    <property type="nucleotide sequence ID" value="NC_015732.1"/>
</dbReference>
<evidence type="ECO:0000259" key="1">
    <source>
        <dbReference type="Pfam" id="PF04754"/>
    </source>
</evidence>
<organism evidence="2 3">
    <name type="scientific">Gracilinema caldarium (strain ATCC 51460 / DSM 7334 / H1)</name>
    <name type="common">Treponema caldarium</name>
    <dbReference type="NCBI Taxonomy" id="744872"/>
    <lineage>
        <taxon>Bacteria</taxon>
        <taxon>Pseudomonadati</taxon>
        <taxon>Spirochaetota</taxon>
        <taxon>Spirochaetia</taxon>
        <taxon>Spirochaetales</taxon>
        <taxon>Breznakiellaceae</taxon>
        <taxon>Gracilinema</taxon>
    </lineage>
</organism>
<dbReference type="eggNOG" id="COG5464">
    <property type="taxonomic scope" value="Bacteria"/>
</dbReference>
<dbReference type="KEGG" id="scd:Spica_1878"/>
<accession>F8F3Z3</accession>
<keyword evidence="3" id="KW-1185">Reference proteome</keyword>
<feature type="domain" description="Transposase (putative) YhgA-like" evidence="1">
    <location>
        <begin position="4"/>
        <end position="199"/>
    </location>
</feature>
<sequence length="311" mass="36021">MQQSHDRGYRTLFTNVELVQQLLESFVHESWVKDIDFSQASLFDTSIISPVYQKTESDVIWRLPLFSGSEIYLLLLLEFQSKVDPFMAFRMLQYIIQIYHSLRKQNPKLTSFPPVFPVVLYNGEKPWTAPVQFADLVYPQIGGTYIPQFQYFKLAENEFKREELLRLKNLISALFLIETSTVEDYPSTIEQIVDILEKVSPDLYKEIVRWLWHTIGQEAPPELDKLPRTKEVPTMLAAELQREREAIRQKSLLEGLQKGKLEGKLEGKQEGKLEGILENKKETARKLKARGMAVQDIADITGLSIELIQTL</sequence>
<dbReference type="HOGENOM" id="CLU_059548_0_1_12"/>
<dbReference type="GO" id="GO:0006310">
    <property type="term" value="P:DNA recombination"/>
    <property type="evidence" value="ECO:0007669"/>
    <property type="project" value="TreeGrafter"/>
</dbReference>
<dbReference type="EMBL" id="CP002868">
    <property type="protein sequence ID" value="AEJ20012.1"/>
    <property type="molecule type" value="Genomic_DNA"/>
</dbReference>
<dbReference type="GO" id="GO:1990238">
    <property type="term" value="F:double-stranded DNA endonuclease activity"/>
    <property type="evidence" value="ECO:0007669"/>
    <property type="project" value="TreeGrafter"/>
</dbReference>
<dbReference type="OrthoDB" id="367620at2"/>
<dbReference type="Pfam" id="PF04754">
    <property type="entry name" value="Transposase_31"/>
    <property type="match status" value="1"/>
</dbReference>
<dbReference type="PANTHER" id="PTHR34611">
    <property type="match status" value="1"/>
</dbReference>
<dbReference type="AlphaFoldDB" id="F8F3Z3"/>
<proteinExistence type="predicted"/>
<dbReference type="PANTHER" id="PTHR34611:SF2">
    <property type="entry name" value="INACTIVE RECOMBINATION-PROMOTING NUCLEASE-LIKE PROTEIN RPNE-RELATED"/>
    <property type="match status" value="1"/>
</dbReference>
<gene>
    <name evidence="2" type="ordered locus">Spica_1878</name>
</gene>
<dbReference type="STRING" id="744872.Spica_1878"/>
<evidence type="ECO:0000313" key="2">
    <source>
        <dbReference type="EMBL" id="AEJ20012.1"/>
    </source>
</evidence>
<evidence type="ECO:0000313" key="3">
    <source>
        <dbReference type="Proteomes" id="UP000000503"/>
    </source>
</evidence>
<protein>
    <recommendedName>
        <fullName evidence="1">Transposase (putative) YhgA-like domain-containing protein</fullName>
    </recommendedName>
</protein>
<reference evidence="3" key="1">
    <citation type="journal article" date="2013" name="Stand. Genomic Sci.">
        <title>Genome sequence of the thermophilic fresh-water bacterium Spirochaeta caldaria type strain (H1(T)), reclassification of Spirochaeta caldaria, Spirochaeta stenostrepta, and Spirochaeta zuelzerae in the genus Treponema as Treponema caldaria comb. nov., Treponema stenostrepta comb. nov., and Treponema zuelzerae comb. nov., and emendation of the genus Treponema.</title>
        <authorList>
            <person name="Abt B."/>
            <person name="Goker M."/>
            <person name="Scheuner C."/>
            <person name="Han C."/>
            <person name="Lu M."/>
            <person name="Misra M."/>
            <person name="Lapidus A."/>
            <person name="Nolan M."/>
            <person name="Lucas S."/>
            <person name="Hammon N."/>
            <person name="Deshpande S."/>
            <person name="Cheng J.F."/>
            <person name="Tapia R."/>
            <person name="Goodwin L.A."/>
            <person name="Pitluck S."/>
            <person name="Liolios K."/>
            <person name="Pagani I."/>
            <person name="Ivanova N."/>
            <person name="Mavromatis K."/>
            <person name="Mikhailova N."/>
            <person name="Huntemann M."/>
            <person name="Pati A."/>
            <person name="Chen A."/>
            <person name="Palaniappan K."/>
            <person name="Land M."/>
            <person name="Hauser L."/>
            <person name="Jeffries C.D."/>
            <person name="Rohde M."/>
            <person name="Spring S."/>
            <person name="Gronow S."/>
            <person name="Detter J.C."/>
            <person name="Bristow J."/>
            <person name="Eisen J.A."/>
            <person name="Markowitz V."/>
            <person name="Hugenholtz P."/>
            <person name="Kyrpides N.C."/>
            <person name="Woyke T."/>
            <person name="Klenk H.P."/>
        </authorList>
    </citation>
    <scope>NUCLEOTIDE SEQUENCE</scope>
    <source>
        <strain evidence="3">ATCC 51460 / DSM 7334 / H1</strain>
    </source>
</reference>